<dbReference type="OrthoDB" id="6427379at2759"/>
<dbReference type="EMBL" id="CAJPWZ010002564">
    <property type="protein sequence ID" value="CAG2240501.1"/>
    <property type="molecule type" value="Genomic_DNA"/>
</dbReference>
<evidence type="ECO:0000313" key="2">
    <source>
        <dbReference type="Proteomes" id="UP000683360"/>
    </source>
</evidence>
<keyword evidence="2" id="KW-1185">Reference proteome</keyword>
<accession>A0A8S3U3M0</accession>
<name>A0A8S3U3M0_MYTED</name>
<protein>
    <submittedName>
        <fullName evidence="1">Uncharacterized protein</fullName>
    </submittedName>
</protein>
<dbReference type="Proteomes" id="UP000683360">
    <property type="component" value="Unassembled WGS sequence"/>
</dbReference>
<dbReference type="AlphaFoldDB" id="A0A8S3U3M0"/>
<evidence type="ECO:0000313" key="1">
    <source>
        <dbReference type="EMBL" id="CAG2240501.1"/>
    </source>
</evidence>
<reference evidence="1" key="1">
    <citation type="submission" date="2021-03" db="EMBL/GenBank/DDBJ databases">
        <authorList>
            <person name="Bekaert M."/>
        </authorList>
    </citation>
    <scope>NUCLEOTIDE SEQUENCE</scope>
</reference>
<comment type="caution">
    <text evidence="1">The sequence shown here is derived from an EMBL/GenBank/DDBJ whole genome shotgun (WGS) entry which is preliminary data.</text>
</comment>
<gene>
    <name evidence="1" type="ORF">MEDL_52808</name>
</gene>
<organism evidence="1 2">
    <name type="scientific">Mytilus edulis</name>
    <name type="common">Blue mussel</name>
    <dbReference type="NCBI Taxonomy" id="6550"/>
    <lineage>
        <taxon>Eukaryota</taxon>
        <taxon>Metazoa</taxon>
        <taxon>Spiralia</taxon>
        <taxon>Lophotrochozoa</taxon>
        <taxon>Mollusca</taxon>
        <taxon>Bivalvia</taxon>
        <taxon>Autobranchia</taxon>
        <taxon>Pteriomorphia</taxon>
        <taxon>Mytilida</taxon>
        <taxon>Mytiloidea</taxon>
        <taxon>Mytilidae</taxon>
        <taxon>Mytilinae</taxon>
        <taxon>Mytilus</taxon>
    </lineage>
</organism>
<proteinExistence type="predicted"/>
<sequence>MRNLNKRTKLVESERRFKRACEQIVQLNYSLDALQKRYNRAKTDNNKSFRYSLRLRIAVVDGMRNMYYDYAHQKAESVAELRQELFGEVVDIISEDSSADIEIRTSKKRYNRAKTDNNKSFRYSLRLRIAVVDGMRNMYYDYAHQKAESVAELRQELFGEVVDIISEDSSADIEMYD</sequence>